<dbReference type="Proteomes" id="UP000246077">
    <property type="component" value="Unassembled WGS sequence"/>
</dbReference>
<dbReference type="InterPro" id="IPR010836">
    <property type="entry name" value="SapC"/>
</dbReference>
<feature type="compositionally biased region" description="Polar residues" evidence="1">
    <location>
        <begin position="11"/>
        <end position="24"/>
    </location>
</feature>
<dbReference type="Pfam" id="PF07277">
    <property type="entry name" value="SapC"/>
    <property type="match status" value="1"/>
</dbReference>
<dbReference type="OrthoDB" id="9806524at2"/>
<name>A0A317DUA3_9PROT</name>
<reference evidence="3" key="1">
    <citation type="submission" date="2018-05" db="EMBL/GenBank/DDBJ databases">
        <title>Zavarzinia sp. HR-AS.</title>
        <authorList>
            <person name="Lee Y."/>
            <person name="Jeon C.O."/>
        </authorList>
    </citation>
    <scope>NUCLEOTIDE SEQUENCE [LARGE SCALE GENOMIC DNA]</scope>
    <source>
        <strain evidence="3">DSM 1231</strain>
    </source>
</reference>
<feature type="region of interest" description="Disordered" evidence="1">
    <location>
        <begin position="1"/>
        <end position="24"/>
    </location>
</feature>
<evidence type="ECO:0000313" key="2">
    <source>
        <dbReference type="EMBL" id="PWR17964.1"/>
    </source>
</evidence>
<protein>
    <recommendedName>
        <fullName evidence="4">SapC family protein</fullName>
    </recommendedName>
</protein>
<evidence type="ECO:0000313" key="3">
    <source>
        <dbReference type="Proteomes" id="UP000246077"/>
    </source>
</evidence>
<organism evidence="2 3">
    <name type="scientific">Zavarzinia compransoris</name>
    <dbReference type="NCBI Taxonomy" id="1264899"/>
    <lineage>
        <taxon>Bacteria</taxon>
        <taxon>Pseudomonadati</taxon>
        <taxon>Pseudomonadota</taxon>
        <taxon>Alphaproteobacteria</taxon>
        <taxon>Rhodospirillales</taxon>
        <taxon>Zavarziniaceae</taxon>
        <taxon>Zavarzinia</taxon>
    </lineage>
</organism>
<keyword evidence="3" id="KW-1185">Reference proteome</keyword>
<sequence>MVAPARRGRTETVQRSTVSETTQQTPAPALPLFYVQPEVLTPARHGNLRVKAPEHLKFAAKANSIPIVAEEFLDCAGAYPIVFTNGPSPAAVAIVGIRDNENLFLDLKGRWLPGLPIPAYIRRYPFIFLELPEQDRLTLCIDRSAPNLAEGGSQGQALFENGEASEFAKASLAFCEAFQKQLIATRAFAELLVQHDLLIPRNVELRDRKGRNYAMSGFQVVNEEKFRALPDDVILDWTKRGFMTAITAHFISLRRWPMLIERMQARLG</sequence>
<dbReference type="AlphaFoldDB" id="A0A317DUA3"/>
<evidence type="ECO:0008006" key="4">
    <source>
        <dbReference type="Google" id="ProtNLM"/>
    </source>
</evidence>
<accession>A0A317DUA3</accession>
<gene>
    <name evidence="2" type="ORF">DKG75_20705</name>
</gene>
<dbReference type="EMBL" id="QGLF01000007">
    <property type="protein sequence ID" value="PWR17964.1"/>
    <property type="molecule type" value="Genomic_DNA"/>
</dbReference>
<proteinExistence type="predicted"/>
<evidence type="ECO:0000256" key="1">
    <source>
        <dbReference type="SAM" id="MobiDB-lite"/>
    </source>
</evidence>
<comment type="caution">
    <text evidence="2">The sequence shown here is derived from an EMBL/GenBank/DDBJ whole genome shotgun (WGS) entry which is preliminary data.</text>
</comment>